<dbReference type="Proteomes" id="UP001229651">
    <property type="component" value="Unassembled WGS sequence"/>
</dbReference>
<keyword evidence="3" id="KW-1185">Reference proteome</keyword>
<dbReference type="Gene3D" id="1.20.1290.10">
    <property type="entry name" value="AhpD-like"/>
    <property type="match status" value="1"/>
</dbReference>
<protein>
    <submittedName>
        <fullName evidence="2">Alkylhydroperoxidase family enzyme</fullName>
    </submittedName>
</protein>
<dbReference type="InterPro" id="IPR029032">
    <property type="entry name" value="AhpD-like"/>
</dbReference>
<organism evidence="2 3">
    <name type="scientific">Amycolatopsis thermophila</name>
    <dbReference type="NCBI Taxonomy" id="206084"/>
    <lineage>
        <taxon>Bacteria</taxon>
        <taxon>Bacillati</taxon>
        <taxon>Actinomycetota</taxon>
        <taxon>Actinomycetes</taxon>
        <taxon>Pseudonocardiales</taxon>
        <taxon>Pseudonocardiaceae</taxon>
        <taxon>Amycolatopsis</taxon>
    </lineage>
</organism>
<feature type="domain" description="Carboxymuconolactone decarboxylase-like" evidence="1">
    <location>
        <begin position="55"/>
        <end position="128"/>
    </location>
</feature>
<evidence type="ECO:0000313" key="3">
    <source>
        <dbReference type="Proteomes" id="UP001229651"/>
    </source>
</evidence>
<accession>A0ABU0EYD0</accession>
<proteinExistence type="predicted"/>
<evidence type="ECO:0000259" key="1">
    <source>
        <dbReference type="Pfam" id="PF02627"/>
    </source>
</evidence>
<name>A0ABU0EYD0_9PSEU</name>
<dbReference type="SUPFAM" id="SSF69118">
    <property type="entry name" value="AhpD-like"/>
    <property type="match status" value="1"/>
</dbReference>
<comment type="caution">
    <text evidence="2">The sequence shown here is derived from an EMBL/GenBank/DDBJ whole genome shotgun (WGS) entry which is preliminary data.</text>
</comment>
<dbReference type="EMBL" id="JAUSUT010000001">
    <property type="protein sequence ID" value="MDQ0380307.1"/>
    <property type="molecule type" value="Genomic_DNA"/>
</dbReference>
<dbReference type="PANTHER" id="PTHR34846:SF11">
    <property type="entry name" value="4-CARBOXYMUCONOLACTONE DECARBOXYLASE FAMILY PROTEIN (AFU_ORTHOLOGUE AFUA_6G11590)"/>
    <property type="match status" value="1"/>
</dbReference>
<dbReference type="InterPro" id="IPR003779">
    <property type="entry name" value="CMD-like"/>
</dbReference>
<gene>
    <name evidence="2" type="ORF">FB470_004301</name>
</gene>
<sequence>MSRYTAPLPDEFSPRQRALYAAIVDGPRKHQAGLVPVVDEAGRLLGPFALMTIAPEIGDAVQSVGAALRFSGAFAPRTRELAILTVAVHRGSDFEWFAHVNAGRDAGLTDAQLRAIQQRHEPGGLDATDACVWRATEALLAQGRLDDEEYAETVRVVGAAGLAELVWLIGYYSTLQLALATFDPALPADVAGVVTRPV</sequence>
<dbReference type="Pfam" id="PF02627">
    <property type="entry name" value="CMD"/>
    <property type="match status" value="1"/>
</dbReference>
<dbReference type="PANTHER" id="PTHR34846">
    <property type="entry name" value="4-CARBOXYMUCONOLACTONE DECARBOXYLASE FAMILY PROTEIN (AFU_ORTHOLOGUE AFUA_6G11590)"/>
    <property type="match status" value="1"/>
</dbReference>
<reference evidence="2 3" key="1">
    <citation type="submission" date="2023-07" db="EMBL/GenBank/DDBJ databases">
        <title>Sequencing the genomes of 1000 actinobacteria strains.</title>
        <authorList>
            <person name="Klenk H.-P."/>
        </authorList>
    </citation>
    <scope>NUCLEOTIDE SEQUENCE [LARGE SCALE GENOMIC DNA]</scope>
    <source>
        <strain evidence="2 3">DSM 45805</strain>
    </source>
</reference>
<evidence type="ECO:0000313" key="2">
    <source>
        <dbReference type="EMBL" id="MDQ0380307.1"/>
    </source>
</evidence>
<dbReference type="RefSeq" id="WP_306994169.1">
    <property type="nucleotide sequence ID" value="NZ_JAUSUT010000001.1"/>
</dbReference>